<keyword evidence="2" id="KW-1185">Reference proteome</keyword>
<protein>
    <submittedName>
        <fullName evidence="1">Uncharacterized protein</fullName>
    </submittedName>
</protein>
<evidence type="ECO:0000313" key="2">
    <source>
        <dbReference type="Proteomes" id="UP000799118"/>
    </source>
</evidence>
<reference evidence="1" key="1">
    <citation type="journal article" date="2019" name="Environ. Microbiol.">
        <title>Fungal ecological strategies reflected in gene transcription - a case study of two litter decomposers.</title>
        <authorList>
            <person name="Barbi F."/>
            <person name="Kohler A."/>
            <person name="Barry K."/>
            <person name="Baskaran P."/>
            <person name="Daum C."/>
            <person name="Fauchery L."/>
            <person name="Ihrmark K."/>
            <person name="Kuo A."/>
            <person name="LaButti K."/>
            <person name="Lipzen A."/>
            <person name="Morin E."/>
            <person name="Grigoriev I.V."/>
            <person name="Henrissat B."/>
            <person name="Lindahl B."/>
            <person name="Martin F."/>
        </authorList>
    </citation>
    <scope>NUCLEOTIDE SEQUENCE</scope>
    <source>
        <strain evidence="1">JB14</strain>
    </source>
</reference>
<gene>
    <name evidence="1" type="ORF">BT96DRAFT_1007006</name>
</gene>
<sequence>MLSCNPMQTYPMEPKAKVGSSLQPIPLSSPKGIWCHLDASYTAIEDFANRVMKEYNQPYRRKHEVIVFLGSPLEFESNAWKAADSIIFTCPSTYDTANKEHYLGWFTLTEDYTNFGGVSLLQDPVLDGPMKEFHCEPSTDGRYVDLYSSMGPKECLRNLSEPEPDDTPVALATFNNCNSLLFRDNLVCNIISHVKRDNFILIKAPPCSGKTTLLNSIWDAVRIQDSSAHLEKVDSWGQASEDTPLVIYIPKDCINGDPWLPSMTNSQGLLDFMRLPDRTISLWLFVDKVQKTYRDKTLWNAFFDTPHDINTNNIFVIAAVIPPPKMIKPEFRMTLFNQKMDDRQDTQLSLAFSTEKHFQQYMTLLKAPELVPYWDCIKRYASPAFLQSVENWMPGWHPGVVARMAKFFTNQLKQSRVKQIDTGKFVEDFTSECLHNAKMNITANLGRCIPCPPEHHFNFPPPALMVFHAVLERGVIEVPTIDVSVATILVRNEYRIWNENDCSPALQFGSILPQEITTPGCSPPIVSSEYQMWRQATINTSDMHSVNIILCLNVSATFPKLPMMRNKWWHKHYASYLLRQTPKPNNAFESIDDLLFQAISNFLAKVLEDYRANESMVRETVYEKEFSRTIYALTGPGFAQFRCLTEKGDGYINFKIDSRQWLIELLKEGQKVEKHIHWFEHGEKYGCCWQGWDWRVVDLRVDQKPKIICDCPNFHTVKFDKRGPFMEATIQGGEPTTICVLVLLE</sequence>
<dbReference type="EMBL" id="ML769980">
    <property type="protein sequence ID" value="KAE9385481.1"/>
    <property type="molecule type" value="Genomic_DNA"/>
</dbReference>
<accession>A0A6A4GIR3</accession>
<dbReference type="Proteomes" id="UP000799118">
    <property type="component" value="Unassembled WGS sequence"/>
</dbReference>
<dbReference type="AlphaFoldDB" id="A0A6A4GIR3"/>
<dbReference type="OrthoDB" id="5424500at2759"/>
<proteinExistence type="predicted"/>
<name>A0A6A4GIR3_9AGAR</name>
<organism evidence="1 2">
    <name type="scientific">Gymnopus androsaceus JB14</name>
    <dbReference type="NCBI Taxonomy" id="1447944"/>
    <lineage>
        <taxon>Eukaryota</taxon>
        <taxon>Fungi</taxon>
        <taxon>Dikarya</taxon>
        <taxon>Basidiomycota</taxon>
        <taxon>Agaricomycotina</taxon>
        <taxon>Agaricomycetes</taxon>
        <taxon>Agaricomycetidae</taxon>
        <taxon>Agaricales</taxon>
        <taxon>Marasmiineae</taxon>
        <taxon>Omphalotaceae</taxon>
        <taxon>Gymnopus</taxon>
    </lineage>
</organism>
<evidence type="ECO:0000313" key="1">
    <source>
        <dbReference type="EMBL" id="KAE9385481.1"/>
    </source>
</evidence>